<dbReference type="AlphaFoldDB" id="A0A0F9J9D8"/>
<comment type="caution">
    <text evidence="2">The sequence shown here is derived from an EMBL/GenBank/DDBJ whole genome shotgun (WGS) entry which is preliminary data.</text>
</comment>
<feature type="transmembrane region" description="Helical" evidence="1">
    <location>
        <begin position="298"/>
        <end position="323"/>
    </location>
</feature>
<keyword evidence="1" id="KW-0812">Transmembrane</keyword>
<evidence type="ECO:0000256" key="1">
    <source>
        <dbReference type="SAM" id="Phobius"/>
    </source>
</evidence>
<feature type="transmembrane region" description="Helical" evidence="1">
    <location>
        <begin position="223"/>
        <end position="243"/>
    </location>
</feature>
<feature type="transmembrane region" description="Helical" evidence="1">
    <location>
        <begin position="430"/>
        <end position="450"/>
    </location>
</feature>
<organism evidence="2">
    <name type="scientific">marine sediment metagenome</name>
    <dbReference type="NCBI Taxonomy" id="412755"/>
    <lineage>
        <taxon>unclassified sequences</taxon>
        <taxon>metagenomes</taxon>
        <taxon>ecological metagenomes</taxon>
    </lineage>
</organism>
<name>A0A0F9J9D8_9ZZZZ</name>
<protein>
    <recommendedName>
        <fullName evidence="3">Cytochrome oxidase subunit I profile domain-containing protein</fullName>
    </recommendedName>
</protein>
<dbReference type="EMBL" id="LAZR01010583">
    <property type="protein sequence ID" value="KKM66188.1"/>
    <property type="molecule type" value="Genomic_DNA"/>
</dbReference>
<evidence type="ECO:0000313" key="2">
    <source>
        <dbReference type="EMBL" id="KKM66188.1"/>
    </source>
</evidence>
<keyword evidence="1" id="KW-1133">Transmembrane helix</keyword>
<dbReference type="SUPFAM" id="SSF81442">
    <property type="entry name" value="Cytochrome c oxidase subunit I-like"/>
    <property type="match status" value="1"/>
</dbReference>
<feature type="transmembrane region" description="Helical" evidence="1">
    <location>
        <begin position="181"/>
        <end position="203"/>
    </location>
</feature>
<feature type="transmembrane region" description="Helical" evidence="1">
    <location>
        <begin position="12"/>
        <end position="29"/>
    </location>
</feature>
<keyword evidence="1" id="KW-0472">Membrane</keyword>
<evidence type="ECO:0008006" key="3">
    <source>
        <dbReference type="Google" id="ProtNLM"/>
    </source>
</evidence>
<feature type="transmembrane region" description="Helical" evidence="1">
    <location>
        <begin position="587"/>
        <end position="607"/>
    </location>
</feature>
<feature type="transmembrane region" description="Helical" evidence="1">
    <location>
        <begin position="503"/>
        <end position="525"/>
    </location>
</feature>
<feature type="transmembrane region" description="Helical" evidence="1">
    <location>
        <begin position="462"/>
        <end position="483"/>
    </location>
</feature>
<reference evidence="2" key="1">
    <citation type="journal article" date="2015" name="Nature">
        <title>Complex archaea that bridge the gap between prokaryotes and eukaryotes.</title>
        <authorList>
            <person name="Spang A."/>
            <person name="Saw J.H."/>
            <person name="Jorgensen S.L."/>
            <person name="Zaremba-Niedzwiedzka K."/>
            <person name="Martijn J."/>
            <person name="Lind A.E."/>
            <person name="van Eijk R."/>
            <person name="Schleper C."/>
            <person name="Guy L."/>
            <person name="Ettema T.J."/>
        </authorList>
    </citation>
    <scope>NUCLEOTIDE SEQUENCE</scope>
</reference>
<proteinExistence type="predicted"/>
<dbReference type="InterPro" id="IPR036927">
    <property type="entry name" value="Cyt_c_oxase-like_su1_sf"/>
</dbReference>
<feature type="transmembrane region" description="Helical" evidence="1">
    <location>
        <begin position="56"/>
        <end position="76"/>
    </location>
</feature>
<feature type="transmembrane region" description="Helical" evidence="1">
    <location>
        <begin position="619"/>
        <end position="642"/>
    </location>
</feature>
<dbReference type="Gene3D" id="1.20.210.10">
    <property type="entry name" value="Cytochrome c oxidase-like, subunit I domain"/>
    <property type="match status" value="2"/>
</dbReference>
<feature type="transmembrane region" description="Helical" evidence="1">
    <location>
        <begin position="263"/>
        <end position="286"/>
    </location>
</feature>
<feature type="transmembrane region" description="Helical" evidence="1">
    <location>
        <begin position="381"/>
        <end position="401"/>
    </location>
</feature>
<feature type="transmembrane region" description="Helical" evidence="1">
    <location>
        <begin position="135"/>
        <end position="161"/>
    </location>
</feature>
<feature type="transmembrane region" description="Helical" evidence="1">
    <location>
        <begin position="343"/>
        <end position="369"/>
    </location>
</feature>
<accession>A0A0F9J9D8</accession>
<feature type="transmembrane region" description="Helical" evidence="1">
    <location>
        <begin position="562"/>
        <end position="581"/>
    </location>
</feature>
<sequence>MRIEDVSNLDALLFLLGILAIAAVVYRLIPREAPAPVLERFSNADITRHDAALPKYGITTTAALVLGALHLAFKSIPSVALWLDQGARGGHLAANIAYSHMIIVMGGTIAVTGLTWYALPRILQRPLYSETLAHLAYWGTVLGAGGFYLVNLLGGIAMSILVHNGMSDLAATDEIGLWRSLPTAIAATLMGLGYWIFVINVLITCWQGRHAPDERPLAHLAKYFVLGTLGLLVGTVQGVLQVVPDNEEWLAAAGHAGRYIDPISHAHVNLLTGVMMLVAGVAFYLIGSRDGAVPDRRGAAIVFWTLGLGSIALYLTFLSLGLAEGAQIIEQGLTFQQTVTTLGAWHSVPLLGSAGVVLFGLWALFAILLRNFARGFGNVPGTALVSLGAVVLFIGTFQGGLQTLPSVKFWMVSAGLGGEAIARTHAQFNMLGGVLAILLGMILMIGGPLVGSAASRGLGSRVAALMGAGMMLYYLTSIASAVYVGQSIRAGATPTVVTPLWAALPVIAGALLYAKAAALVFHFIWTTTVSYRFNAKAALMRELNRHNTTEKPWRARITDRSLLLPEALAALFGFPGLGWILSGRALVGVPLMFGGPALAWAILPLVFSPYSSLGLTDQVFFAIQSYLIVSAIVSVFGLWLTLHRDRRQADGL</sequence>
<feature type="transmembrane region" description="Helical" evidence="1">
    <location>
        <begin position="96"/>
        <end position="119"/>
    </location>
</feature>
<gene>
    <name evidence="2" type="ORF">LCGC14_1483740</name>
</gene>